<dbReference type="InterPro" id="IPR016181">
    <property type="entry name" value="Acyl_CoA_acyltransferase"/>
</dbReference>
<sequence length="144" mass="16231">MVKLREMTISDYPQVIQLWMNTEAMLLRDADSQVNIERYLKRNLDLSFVAVQNGQTVGAILVGTDGRRGYVQHLAVDESKRGLGIGSQLIQRAVDALSDIGIDKTHLFVAHDNIGAQELYSKLGWFPRDEVRMYSFNSCDNADI</sequence>
<evidence type="ECO:0000313" key="4">
    <source>
        <dbReference type="EMBL" id="QIA65127.1"/>
    </source>
</evidence>
<proteinExistence type="predicted"/>
<keyword evidence="1 4" id="KW-0808">Transferase</keyword>
<organism evidence="4 5">
    <name type="scientific">Vibrio astriarenae</name>
    <dbReference type="NCBI Taxonomy" id="1481923"/>
    <lineage>
        <taxon>Bacteria</taxon>
        <taxon>Pseudomonadati</taxon>
        <taxon>Pseudomonadota</taxon>
        <taxon>Gammaproteobacteria</taxon>
        <taxon>Vibrionales</taxon>
        <taxon>Vibrionaceae</taxon>
        <taxon>Vibrio</taxon>
    </lineage>
</organism>
<dbReference type="RefSeq" id="WP_164650027.1">
    <property type="nucleotide sequence ID" value="NZ_CP047476.1"/>
</dbReference>
<evidence type="ECO:0000256" key="2">
    <source>
        <dbReference type="ARBA" id="ARBA00023315"/>
    </source>
</evidence>
<dbReference type="EMBL" id="CP047476">
    <property type="protein sequence ID" value="QIA65127.1"/>
    <property type="molecule type" value="Genomic_DNA"/>
</dbReference>
<name>A0A7Z2T6B7_9VIBR</name>
<evidence type="ECO:0000313" key="5">
    <source>
        <dbReference type="Proteomes" id="UP000464262"/>
    </source>
</evidence>
<reference evidence="4 5" key="1">
    <citation type="submission" date="2020-01" db="EMBL/GenBank/DDBJ databases">
        <title>Whole genome and functional gene identification of agarase of Vibrio HN897.</title>
        <authorList>
            <person name="Liu Y."/>
            <person name="Zhao Z."/>
        </authorList>
    </citation>
    <scope>NUCLEOTIDE SEQUENCE [LARGE SCALE GENOMIC DNA]</scope>
    <source>
        <strain evidence="4 5">HN897</strain>
    </source>
</reference>
<gene>
    <name evidence="4" type="ORF">GT360_16340</name>
</gene>
<dbReference type="InterPro" id="IPR000182">
    <property type="entry name" value="GNAT_dom"/>
</dbReference>
<dbReference type="PROSITE" id="PS51186">
    <property type="entry name" value="GNAT"/>
    <property type="match status" value="1"/>
</dbReference>
<dbReference type="PANTHER" id="PTHR43877">
    <property type="entry name" value="AMINOALKYLPHOSPHONATE N-ACETYLTRANSFERASE-RELATED-RELATED"/>
    <property type="match status" value="1"/>
</dbReference>
<dbReference type="Gene3D" id="3.40.630.30">
    <property type="match status" value="1"/>
</dbReference>
<keyword evidence="5" id="KW-1185">Reference proteome</keyword>
<dbReference type="GO" id="GO:0016747">
    <property type="term" value="F:acyltransferase activity, transferring groups other than amino-acyl groups"/>
    <property type="evidence" value="ECO:0007669"/>
    <property type="project" value="InterPro"/>
</dbReference>
<dbReference type="PANTHER" id="PTHR43877:SF2">
    <property type="entry name" value="AMINOALKYLPHOSPHONATE N-ACETYLTRANSFERASE-RELATED"/>
    <property type="match status" value="1"/>
</dbReference>
<dbReference type="Proteomes" id="UP000464262">
    <property type="component" value="Chromosome 2"/>
</dbReference>
<dbReference type="KEGG" id="vas:GT360_16340"/>
<dbReference type="InterPro" id="IPR050832">
    <property type="entry name" value="Bact_Acetyltransf"/>
</dbReference>
<dbReference type="Pfam" id="PF00583">
    <property type="entry name" value="Acetyltransf_1"/>
    <property type="match status" value="1"/>
</dbReference>
<dbReference type="AlphaFoldDB" id="A0A7Z2T6B7"/>
<evidence type="ECO:0000256" key="1">
    <source>
        <dbReference type="ARBA" id="ARBA00022679"/>
    </source>
</evidence>
<dbReference type="CDD" id="cd04301">
    <property type="entry name" value="NAT_SF"/>
    <property type="match status" value="1"/>
</dbReference>
<dbReference type="SUPFAM" id="SSF55729">
    <property type="entry name" value="Acyl-CoA N-acyltransferases (Nat)"/>
    <property type="match status" value="1"/>
</dbReference>
<accession>A0A7Z2T6B7</accession>
<evidence type="ECO:0000259" key="3">
    <source>
        <dbReference type="PROSITE" id="PS51186"/>
    </source>
</evidence>
<protein>
    <submittedName>
        <fullName evidence="4">GNAT family N-acetyltransferase</fullName>
    </submittedName>
</protein>
<feature type="domain" description="N-acetyltransferase" evidence="3">
    <location>
        <begin position="2"/>
        <end position="144"/>
    </location>
</feature>
<keyword evidence="2" id="KW-0012">Acyltransferase</keyword>